<sequence length="569" mass="64482">MYTAAQKTSVSRSCSSLFFIDWTKAFANGDDIWEVSMGHLSHALPGQRDDEPPHPRIDHRYDRTASSEERALSPVDWEHQEYDPAEERESIKEGIKARLDERLSEPDLPELPSNGFGRRGQELLTRGGLDLRKTNAAKLADCIFHQTWITNCAQDQPHSITTPGAIFQIPAEDSEPLIMESLTRLNPTITVLDARHIKDTGIVQVLFLGPYVPFWVRYRRLLSELTHSLHLTLHTDPSSPTRIGNSAQRDITPNVTFSTGQLTHHTSTTPHTLRSDHCIISTCFTLKGIYTNPLPPSTTNTHRLGSFRSECPLPPTATCDSDLKQWTTHLLSAKQIATKTIDPPSPAEYVDTHLRNLWEAYTSLEQRWRKHTHRRNLRLKLQTLRTKIKTHALTLARNNWNNTCDELRGQLSTKKVWHLLRALLDPRTTKIQSRHQTTQNITDIQLSPTALCDTLLVLHNTLATPNPQLDAPITFAKLHVAVQALKRNTTPGHDNITNTLLRHLNEEALEHLLNHTLPSTWKHSNITLIPKPVKPPSIHNLRLISLTSCLGKLLEHVRQNVSATERNGR</sequence>
<dbReference type="Proteomes" id="UP000805193">
    <property type="component" value="Unassembled WGS sequence"/>
</dbReference>
<reference evidence="1 2" key="1">
    <citation type="journal article" date="2020" name="Cell">
        <title>Large-Scale Comparative Analyses of Tick Genomes Elucidate Their Genetic Diversity and Vector Capacities.</title>
        <authorList>
            <consortium name="Tick Genome and Microbiome Consortium (TIGMIC)"/>
            <person name="Jia N."/>
            <person name="Wang J."/>
            <person name="Shi W."/>
            <person name="Du L."/>
            <person name="Sun Y."/>
            <person name="Zhan W."/>
            <person name="Jiang J.F."/>
            <person name="Wang Q."/>
            <person name="Zhang B."/>
            <person name="Ji P."/>
            <person name="Bell-Sakyi L."/>
            <person name="Cui X.M."/>
            <person name="Yuan T.T."/>
            <person name="Jiang B.G."/>
            <person name="Yang W.F."/>
            <person name="Lam T.T."/>
            <person name="Chang Q.C."/>
            <person name="Ding S.J."/>
            <person name="Wang X.J."/>
            <person name="Zhu J.G."/>
            <person name="Ruan X.D."/>
            <person name="Zhao L."/>
            <person name="Wei J.T."/>
            <person name="Ye R.Z."/>
            <person name="Que T.C."/>
            <person name="Du C.H."/>
            <person name="Zhou Y.H."/>
            <person name="Cheng J.X."/>
            <person name="Dai P.F."/>
            <person name="Guo W.B."/>
            <person name="Han X.H."/>
            <person name="Huang E.J."/>
            <person name="Li L.F."/>
            <person name="Wei W."/>
            <person name="Gao Y.C."/>
            <person name="Liu J.Z."/>
            <person name="Shao H.Z."/>
            <person name="Wang X."/>
            <person name="Wang C.C."/>
            <person name="Yang T.C."/>
            <person name="Huo Q.B."/>
            <person name="Li W."/>
            <person name="Chen H.Y."/>
            <person name="Chen S.E."/>
            <person name="Zhou L.G."/>
            <person name="Ni X.B."/>
            <person name="Tian J.H."/>
            <person name="Sheng Y."/>
            <person name="Liu T."/>
            <person name="Pan Y.S."/>
            <person name="Xia L.Y."/>
            <person name="Li J."/>
            <person name="Zhao F."/>
            <person name="Cao W.C."/>
        </authorList>
    </citation>
    <scope>NUCLEOTIDE SEQUENCE [LARGE SCALE GENOMIC DNA]</scope>
    <source>
        <strain evidence="1">Iper-2018</strain>
    </source>
</reference>
<organism evidence="1 2">
    <name type="scientific">Ixodes persulcatus</name>
    <name type="common">Taiga tick</name>
    <dbReference type="NCBI Taxonomy" id="34615"/>
    <lineage>
        <taxon>Eukaryota</taxon>
        <taxon>Metazoa</taxon>
        <taxon>Ecdysozoa</taxon>
        <taxon>Arthropoda</taxon>
        <taxon>Chelicerata</taxon>
        <taxon>Arachnida</taxon>
        <taxon>Acari</taxon>
        <taxon>Parasitiformes</taxon>
        <taxon>Ixodida</taxon>
        <taxon>Ixodoidea</taxon>
        <taxon>Ixodidae</taxon>
        <taxon>Ixodinae</taxon>
        <taxon>Ixodes</taxon>
    </lineage>
</organism>
<accession>A0AC60PWZ3</accession>
<feature type="non-terminal residue" evidence="1">
    <location>
        <position position="569"/>
    </location>
</feature>
<dbReference type="EMBL" id="JABSTQ010009803">
    <property type="protein sequence ID" value="KAG0425786.1"/>
    <property type="molecule type" value="Genomic_DNA"/>
</dbReference>
<gene>
    <name evidence="1" type="ORF">HPB47_027069</name>
</gene>
<comment type="caution">
    <text evidence="1">The sequence shown here is derived from an EMBL/GenBank/DDBJ whole genome shotgun (WGS) entry which is preliminary data.</text>
</comment>
<evidence type="ECO:0000313" key="2">
    <source>
        <dbReference type="Proteomes" id="UP000805193"/>
    </source>
</evidence>
<proteinExistence type="predicted"/>
<keyword evidence="2" id="KW-1185">Reference proteome</keyword>
<evidence type="ECO:0000313" key="1">
    <source>
        <dbReference type="EMBL" id="KAG0425786.1"/>
    </source>
</evidence>
<protein>
    <submittedName>
        <fullName evidence="1">Uncharacterized protein</fullName>
    </submittedName>
</protein>
<name>A0AC60PWZ3_IXOPE</name>